<feature type="chain" id="PRO_5014991909" description="High-affinity zinc uptake system protein ZnuA" evidence="7">
    <location>
        <begin position="39"/>
        <end position="327"/>
    </location>
</feature>
<gene>
    <name evidence="8" type="ORF">THSYN_27560</name>
</gene>
<feature type="compositionally biased region" description="Basic and acidic residues" evidence="6">
    <location>
        <begin position="148"/>
        <end position="167"/>
    </location>
</feature>
<dbReference type="OrthoDB" id="9793396at2"/>
<dbReference type="InterPro" id="IPR050492">
    <property type="entry name" value="Bact_metal-bind_prot9"/>
</dbReference>
<evidence type="ECO:0000256" key="7">
    <source>
        <dbReference type="SAM" id="SignalP"/>
    </source>
</evidence>
<dbReference type="AlphaFoldDB" id="A0A2K8UGS6"/>
<evidence type="ECO:0000256" key="6">
    <source>
        <dbReference type="SAM" id="MobiDB-lite"/>
    </source>
</evidence>
<evidence type="ECO:0000256" key="4">
    <source>
        <dbReference type="ARBA" id="ARBA00022729"/>
    </source>
</evidence>
<keyword evidence="4 7" id="KW-0732">Signal</keyword>
<protein>
    <recommendedName>
        <fullName evidence="2">High-affinity zinc uptake system protein ZnuA</fullName>
    </recommendedName>
</protein>
<keyword evidence="5" id="KW-0864">Zinc transport</keyword>
<dbReference type="InterPro" id="IPR006127">
    <property type="entry name" value="ZnuA-like"/>
</dbReference>
<dbReference type="SUPFAM" id="SSF53807">
    <property type="entry name" value="Helical backbone' metal receptor"/>
    <property type="match status" value="1"/>
</dbReference>
<dbReference type="Proteomes" id="UP000232638">
    <property type="component" value="Chromosome"/>
</dbReference>
<dbReference type="GO" id="GO:0046872">
    <property type="term" value="F:metal ion binding"/>
    <property type="evidence" value="ECO:0007669"/>
    <property type="project" value="InterPro"/>
</dbReference>
<reference evidence="8 9" key="1">
    <citation type="submission" date="2017-03" db="EMBL/GenBank/DDBJ databases">
        <title>Complete genome sequence of Candidatus 'Thiodictyon syntrophicum' sp. nov. strain Cad16T, a photolithoautotroph purple sulfur bacterium isolated from an alpine meromictic lake.</title>
        <authorList>
            <person name="Luedin S.M."/>
            <person name="Pothier J.F."/>
            <person name="Danza F."/>
            <person name="Storelli N."/>
            <person name="Wittwer M."/>
            <person name="Tonolla M."/>
        </authorList>
    </citation>
    <scope>NUCLEOTIDE SEQUENCE [LARGE SCALE GENOMIC DNA]</scope>
    <source>
        <strain evidence="8 9">Cad16T</strain>
    </source>
</reference>
<evidence type="ECO:0000256" key="1">
    <source>
        <dbReference type="ARBA" id="ARBA00011028"/>
    </source>
</evidence>
<evidence type="ECO:0000313" key="8">
    <source>
        <dbReference type="EMBL" id="AUB84321.1"/>
    </source>
</evidence>
<evidence type="ECO:0000313" key="9">
    <source>
        <dbReference type="Proteomes" id="UP000232638"/>
    </source>
</evidence>
<name>A0A2K8UGS6_9GAMM</name>
<accession>A0A2K8UGS6</accession>
<dbReference type="PANTHER" id="PTHR42953:SF3">
    <property type="entry name" value="HIGH-AFFINITY ZINC UPTAKE SYSTEM PROTEIN ZNUA"/>
    <property type="match status" value="1"/>
</dbReference>
<dbReference type="PANTHER" id="PTHR42953">
    <property type="entry name" value="HIGH-AFFINITY ZINC UPTAKE SYSTEM PROTEIN ZNUA-RELATED"/>
    <property type="match status" value="1"/>
</dbReference>
<keyword evidence="9" id="KW-1185">Reference proteome</keyword>
<dbReference type="KEGG" id="tsy:THSYN_27560"/>
<keyword evidence="5" id="KW-0406">Ion transport</keyword>
<dbReference type="Gene3D" id="3.40.50.1980">
    <property type="entry name" value="Nitrogenase molybdenum iron protein domain"/>
    <property type="match status" value="2"/>
</dbReference>
<dbReference type="EMBL" id="CP020370">
    <property type="protein sequence ID" value="AUB84321.1"/>
    <property type="molecule type" value="Genomic_DNA"/>
</dbReference>
<feature type="region of interest" description="Disordered" evidence="6">
    <location>
        <begin position="135"/>
        <end position="169"/>
    </location>
</feature>
<feature type="signal peptide" evidence="7">
    <location>
        <begin position="1"/>
        <end position="38"/>
    </location>
</feature>
<dbReference type="Pfam" id="PF01297">
    <property type="entry name" value="ZnuA"/>
    <property type="match status" value="1"/>
</dbReference>
<evidence type="ECO:0000256" key="2">
    <source>
        <dbReference type="ARBA" id="ARBA00015915"/>
    </source>
</evidence>
<proteinExistence type="inferred from homology"/>
<dbReference type="GO" id="GO:0006829">
    <property type="term" value="P:zinc ion transport"/>
    <property type="evidence" value="ECO:0007669"/>
    <property type="project" value="UniProtKB-KW"/>
</dbReference>
<evidence type="ECO:0000256" key="3">
    <source>
        <dbReference type="ARBA" id="ARBA00022448"/>
    </source>
</evidence>
<dbReference type="RefSeq" id="WP_100921977.1">
    <property type="nucleotide sequence ID" value="NZ_CP020370.1"/>
</dbReference>
<keyword evidence="3" id="KW-0813">Transport</keyword>
<keyword evidence="5" id="KW-0862">Zinc</keyword>
<organism evidence="8 9">
    <name type="scientific">Candidatus Thiodictyon syntrophicum</name>
    <dbReference type="NCBI Taxonomy" id="1166950"/>
    <lineage>
        <taxon>Bacteria</taxon>
        <taxon>Pseudomonadati</taxon>
        <taxon>Pseudomonadota</taxon>
        <taxon>Gammaproteobacteria</taxon>
        <taxon>Chromatiales</taxon>
        <taxon>Chromatiaceae</taxon>
        <taxon>Thiodictyon</taxon>
    </lineage>
</organism>
<evidence type="ECO:0000256" key="5">
    <source>
        <dbReference type="ARBA" id="ARBA00022906"/>
    </source>
</evidence>
<comment type="similarity">
    <text evidence="1">Belongs to the bacterial solute-binding protein 9 family.</text>
</comment>
<sequence>MSLAPLCNLHRPRARCAGRALAPALALALLWWCGPGGAADGAPGAEPLPVFVSVVPLQTFVERIGGDQVRVQSLVGPGQNPHAYEPTPRQVADLVGAELYVRVGVPLEDAWLPRIRATNPGLRVLDVRDGLALRPHDQVQPAPGPEGDADHGHGDHDDEHGNDHGALDTHVWTSPPLVKSIGAAIRAALSDLRPGQAALFDANYARFAADLDALDTEIRDQLKPLQVRRFLVFHPAWGYYADTYGLTQVAIEFEGKEPGPRALAGLIDAARAAGVRAVLTQPQFSPRAAQQVAEAIGGRVESVDPLSGDYFGALRRVTGVIAGGQTP</sequence>